<organism evidence="2 3">
    <name type="scientific">Ligilactobacillus acidipiscis</name>
    <dbReference type="NCBI Taxonomy" id="89059"/>
    <lineage>
        <taxon>Bacteria</taxon>
        <taxon>Bacillati</taxon>
        <taxon>Bacillota</taxon>
        <taxon>Bacilli</taxon>
        <taxon>Lactobacillales</taxon>
        <taxon>Lactobacillaceae</taxon>
        <taxon>Ligilactobacillus</taxon>
    </lineage>
</organism>
<comment type="caution">
    <text evidence="2">The sequence shown here is derived from an EMBL/GenBank/DDBJ whole genome shotgun (WGS) entry which is preliminary data.</text>
</comment>
<dbReference type="EMBL" id="DYXG01000092">
    <property type="protein sequence ID" value="HJE97723.1"/>
    <property type="molecule type" value="Genomic_DNA"/>
</dbReference>
<gene>
    <name evidence="2" type="primary">tnpA</name>
    <name evidence="2" type="ORF">K8V00_08885</name>
</gene>
<dbReference type="GO" id="GO:0003677">
    <property type="term" value="F:DNA binding"/>
    <property type="evidence" value="ECO:0007669"/>
    <property type="project" value="InterPro"/>
</dbReference>
<dbReference type="PANTHER" id="PTHR33360">
    <property type="entry name" value="TRANSPOSASE FOR INSERTION SEQUENCE ELEMENT IS200"/>
    <property type="match status" value="1"/>
</dbReference>
<proteinExistence type="predicted"/>
<dbReference type="InterPro" id="IPR002686">
    <property type="entry name" value="Transposase_17"/>
</dbReference>
<dbReference type="NCBIfam" id="NF033573">
    <property type="entry name" value="transpos_IS200"/>
    <property type="match status" value="1"/>
</dbReference>
<dbReference type="SUPFAM" id="SSF143422">
    <property type="entry name" value="Transposase IS200-like"/>
    <property type="match status" value="1"/>
</dbReference>
<feature type="domain" description="Transposase IS200-like" evidence="1">
    <location>
        <begin position="17"/>
        <end position="138"/>
    </location>
</feature>
<evidence type="ECO:0000313" key="2">
    <source>
        <dbReference type="EMBL" id="HJE97723.1"/>
    </source>
</evidence>
<dbReference type="InterPro" id="IPR036515">
    <property type="entry name" value="Transposase_17_sf"/>
</dbReference>
<evidence type="ECO:0000259" key="1">
    <source>
        <dbReference type="SMART" id="SM01321"/>
    </source>
</evidence>
<dbReference type="PANTHER" id="PTHR33360:SF2">
    <property type="entry name" value="TRANSPOSASE FOR INSERTION SEQUENCE ELEMENT IS200"/>
    <property type="match status" value="1"/>
</dbReference>
<accession>A0A921FB44</accession>
<dbReference type="SMART" id="SM01321">
    <property type="entry name" value="Y1_Tnp"/>
    <property type="match status" value="1"/>
</dbReference>
<dbReference type="Gene3D" id="3.30.70.1290">
    <property type="entry name" value="Transposase IS200-like"/>
    <property type="match status" value="1"/>
</dbReference>
<reference evidence="2" key="2">
    <citation type="submission" date="2021-09" db="EMBL/GenBank/DDBJ databases">
        <authorList>
            <person name="Gilroy R."/>
        </authorList>
    </citation>
    <scope>NUCLEOTIDE SEQUENCE</scope>
    <source>
        <strain evidence="2">CHK174-6876</strain>
    </source>
</reference>
<evidence type="ECO:0000313" key="3">
    <source>
        <dbReference type="Proteomes" id="UP000707535"/>
    </source>
</evidence>
<reference evidence="2" key="1">
    <citation type="journal article" date="2021" name="PeerJ">
        <title>Extensive microbial diversity within the chicken gut microbiome revealed by metagenomics and culture.</title>
        <authorList>
            <person name="Gilroy R."/>
            <person name="Ravi A."/>
            <person name="Getino M."/>
            <person name="Pursley I."/>
            <person name="Horton D.L."/>
            <person name="Alikhan N.F."/>
            <person name="Baker D."/>
            <person name="Gharbi K."/>
            <person name="Hall N."/>
            <person name="Watson M."/>
            <person name="Adriaenssens E.M."/>
            <person name="Foster-Nyarko E."/>
            <person name="Jarju S."/>
            <person name="Secka A."/>
            <person name="Antonio M."/>
            <person name="Oren A."/>
            <person name="Chaudhuri R.R."/>
            <person name="La Ragione R."/>
            <person name="Hildebrand F."/>
            <person name="Pallen M.J."/>
        </authorList>
    </citation>
    <scope>NUCLEOTIDE SEQUENCE</scope>
    <source>
        <strain evidence="2">CHK174-6876</strain>
    </source>
</reference>
<dbReference type="GO" id="GO:0006313">
    <property type="term" value="P:DNA transposition"/>
    <property type="evidence" value="ECO:0007669"/>
    <property type="project" value="InterPro"/>
</dbReference>
<dbReference type="GO" id="GO:0004803">
    <property type="term" value="F:transposase activity"/>
    <property type="evidence" value="ECO:0007669"/>
    <property type="project" value="InterPro"/>
</dbReference>
<sequence length="144" mass="16882">MQKKNKLAEAIYTQRYVYNFHFHLIWSTKYRNQTFNTPALVQEMQDLLLQTAEKNKIVIEKLAVMPDYVHLLLSFPPSKAPTSAIKALKGRSAQLFLANHPEIRKDQDWSGHLWSPSYYMSTLGNMSKETVDKYIENQRYNAKK</sequence>
<name>A0A921FB44_9LACO</name>
<dbReference type="AlphaFoldDB" id="A0A921FB44"/>
<dbReference type="Pfam" id="PF01797">
    <property type="entry name" value="Y1_Tnp"/>
    <property type="match status" value="1"/>
</dbReference>
<protein>
    <submittedName>
        <fullName evidence="2">IS200/IS605 family transposase</fullName>
    </submittedName>
</protein>
<dbReference type="Proteomes" id="UP000707535">
    <property type="component" value="Unassembled WGS sequence"/>
</dbReference>